<dbReference type="EMBL" id="LCAH01000007">
    <property type="protein sequence ID" value="KKR86864.1"/>
    <property type="molecule type" value="Genomic_DNA"/>
</dbReference>
<gene>
    <name evidence="1" type="ORF">UU35_C0007G0010</name>
</gene>
<sequence length="177" mass="20395">MSLEQLKGLLMNHSCPSCKEGRLIGIWNTRCTQTGYSYEVLERLGCNKCSLSFEAEHRGKTPEQIREQALTSFQNPDVCPEQCPVCGFASFQQNTMIPESWRNELEELVYNVISFSRPLLADPREKKTYQYCQHCNTIIFVLPTDPVELEAYEQEKKNLLILRTKFRNQEPPLCAGP</sequence>
<comment type="caution">
    <text evidence="1">The sequence shown here is derived from an EMBL/GenBank/DDBJ whole genome shotgun (WGS) entry which is preliminary data.</text>
</comment>
<evidence type="ECO:0000313" key="2">
    <source>
        <dbReference type="Proteomes" id="UP000034616"/>
    </source>
</evidence>
<proteinExistence type="predicted"/>
<dbReference type="Proteomes" id="UP000034616">
    <property type="component" value="Unassembled WGS sequence"/>
</dbReference>
<dbReference type="AlphaFoldDB" id="A0A0G0UD45"/>
<evidence type="ECO:0000313" key="1">
    <source>
        <dbReference type="EMBL" id="KKR86864.1"/>
    </source>
</evidence>
<organism evidence="1 2">
    <name type="scientific">Candidatus Uhrbacteria bacterium GW2011_GWC2_41_11</name>
    <dbReference type="NCBI Taxonomy" id="1618985"/>
    <lineage>
        <taxon>Bacteria</taxon>
        <taxon>Candidatus Uhriibacteriota</taxon>
    </lineage>
</organism>
<reference evidence="1 2" key="1">
    <citation type="journal article" date="2015" name="Nature">
        <title>rRNA introns, odd ribosomes, and small enigmatic genomes across a large radiation of phyla.</title>
        <authorList>
            <person name="Brown C.T."/>
            <person name="Hug L.A."/>
            <person name="Thomas B.C."/>
            <person name="Sharon I."/>
            <person name="Castelle C.J."/>
            <person name="Singh A."/>
            <person name="Wilkins M.J."/>
            <person name="Williams K.H."/>
            <person name="Banfield J.F."/>
        </authorList>
    </citation>
    <scope>NUCLEOTIDE SEQUENCE [LARGE SCALE GENOMIC DNA]</scope>
</reference>
<accession>A0A0G0UD45</accession>
<protein>
    <submittedName>
        <fullName evidence="1">Uncharacterized protein</fullName>
    </submittedName>
</protein>
<name>A0A0G0UD45_9BACT</name>